<sequence length="79" mass="9028">MVLREWKKLTHLSRERSVMLNVYDDSYMHISYFSQTPLNAEHLQINVAAAISLMPHSSSGAFSSSSLRPRSAIEKLQTY</sequence>
<evidence type="ECO:0000313" key="2">
    <source>
        <dbReference type="EMBL" id="GFA97876.1"/>
    </source>
</evidence>
<comment type="caution">
    <text evidence="2">The sequence shown here is derived from an EMBL/GenBank/DDBJ whole genome shotgun (WGS) entry which is preliminary data.</text>
</comment>
<organism evidence="2">
    <name type="scientific">Tanacetum cinerariifolium</name>
    <name type="common">Dalmatian daisy</name>
    <name type="synonym">Chrysanthemum cinerariifolium</name>
    <dbReference type="NCBI Taxonomy" id="118510"/>
    <lineage>
        <taxon>Eukaryota</taxon>
        <taxon>Viridiplantae</taxon>
        <taxon>Streptophyta</taxon>
        <taxon>Embryophyta</taxon>
        <taxon>Tracheophyta</taxon>
        <taxon>Spermatophyta</taxon>
        <taxon>Magnoliopsida</taxon>
        <taxon>eudicotyledons</taxon>
        <taxon>Gunneridae</taxon>
        <taxon>Pentapetalae</taxon>
        <taxon>asterids</taxon>
        <taxon>campanulids</taxon>
        <taxon>Asterales</taxon>
        <taxon>Asteraceae</taxon>
        <taxon>Asteroideae</taxon>
        <taxon>Anthemideae</taxon>
        <taxon>Anthemidinae</taxon>
        <taxon>Tanacetum</taxon>
    </lineage>
</organism>
<reference evidence="2" key="1">
    <citation type="journal article" date="2019" name="Sci. Rep.">
        <title>Draft genome of Tanacetum cinerariifolium, the natural source of mosquito coil.</title>
        <authorList>
            <person name="Yamashiro T."/>
            <person name="Shiraishi A."/>
            <person name="Satake H."/>
            <person name="Nakayama K."/>
        </authorList>
    </citation>
    <scope>NUCLEOTIDE SEQUENCE</scope>
</reference>
<name>A0A699KJH8_TANCI</name>
<protein>
    <submittedName>
        <fullName evidence="2">Uncharacterized protein</fullName>
    </submittedName>
</protein>
<dbReference type="EMBL" id="BKCJ010526328">
    <property type="protein sequence ID" value="GFA97876.1"/>
    <property type="molecule type" value="Genomic_DNA"/>
</dbReference>
<evidence type="ECO:0000256" key="1">
    <source>
        <dbReference type="SAM" id="MobiDB-lite"/>
    </source>
</evidence>
<gene>
    <name evidence="2" type="ORF">Tci_669848</name>
</gene>
<proteinExistence type="predicted"/>
<dbReference type="AlphaFoldDB" id="A0A699KJH8"/>
<feature type="compositionally biased region" description="Low complexity" evidence="1">
    <location>
        <begin position="57"/>
        <end position="66"/>
    </location>
</feature>
<accession>A0A699KJH8</accession>
<feature type="region of interest" description="Disordered" evidence="1">
    <location>
        <begin position="57"/>
        <end position="79"/>
    </location>
</feature>